<evidence type="ECO:0000313" key="1">
    <source>
        <dbReference type="EMBL" id="OYD59744.1"/>
    </source>
</evidence>
<reference evidence="1 2" key="1">
    <citation type="submission" date="2017-07" db="EMBL/GenBank/DDBJ databases">
        <title>Fictibacillus sp. nov. GDSW-R2A3 Genome sequencing and assembly.</title>
        <authorList>
            <person name="Mayilraj S."/>
        </authorList>
    </citation>
    <scope>NUCLEOTIDE SEQUENCE [LARGE SCALE GENOMIC DNA]</scope>
    <source>
        <strain evidence="1 2">GDSW-R2A3</strain>
    </source>
</reference>
<dbReference type="RefSeq" id="WP_094251705.1">
    <property type="nucleotide sequence ID" value="NZ_JBHLXL010000001.1"/>
</dbReference>
<dbReference type="Pfam" id="PF20074">
    <property type="entry name" value="DUF6470"/>
    <property type="match status" value="1"/>
</dbReference>
<dbReference type="EMBL" id="NOII01000001">
    <property type="protein sequence ID" value="OYD59744.1"/>
    <property type="molecule type" value="Genomic_DNA"/>
</dbReference>
<dbReference type="AlphaFoldDB" id="A0A235FFL0"/>
<sequence>MNSVTLKIQSTPGLIELSREKPVQEIHQPAAEMTIIQKPAELTMERTPGKLSIDQTKAREDMDLKSVFKRTEEAAQNGYNDWLAGMARLSQQGDELMRIENGGNPLAFQVAENSASPQYDFNIGFIPSHFSVKINYQPSILQINWKTNLPEINITANEPEHTYTPGSVSVSMKQWPSLTIEVLGLEIDEKK</sequence>
<gene>
    <name evidence="1" type="ORF">CGZ90_07645</name>
</gene>
<accession>A0A235FFL0</accession>
<proteinExistence type="predicted"/>
<organism evidence="1 2">
    <name type="scientific">Fictibacillus aquaticus</name>
    <dbReference type="NCBI Taxonomy" id="2021314"/>
    <lineage>
        <taxon>Bacteria</taxon>
        <taxon>Bacillati</taxon>
        <taxon>Bacillota</taxon>
        <taxon>Bacilli</taxon>
        <taxon>Bacillales</taxon>
        <taxon>Fictibacillaceae</taxon>
        <taxon>Fictibacillus</taxon>
    </lineage>
</organism>
<evidence type="ECO:0000313" key="2">
    <source>
        <dbReference type="Proteomes" id="UP000215059"/>
    </source>
</evidence>
<name>A0A235FFL0_9BACL</name>
<comment type="caution">
    <text evidence="1">The sequence shown here is derived from an EMBL/GenBank/DDBJ whole genome shotgun (WGS) entry which is preliminary data.</text>
</comment>
<protein>
    <submittedName>
        <fullName evidence="1">Uncharacterized protein</fullName>
    </submittedName>
</protein>
<dbReference type="InterPro" id="IPR045527">
    <property type="entry name" value="DUF6470"/>
</dbReference>
<dbReference type="Proteomes" id="UP000215059">
    <property type="component" value="Unassembled WGS sequence"/>
</dbReference>
<keyword evidence="2" id="KW-1185">Reference proteome</keyword>
<dbReference type="OrthoDB" id="2112831at2"/>